<evidence type="ECO:0000313" key="6">
    <source>
        <dbReference type="EMBL" id="AUN32623.1"/>
    </source>
</evidence>
<dbReference type="AlphaFoldDB" id="A0A2K9NHR9"/>
<dbReference type="GO" id="GO:0016491">
    <property type="term" value="F:oxidoreductase activity"/>
    <property type="evidence" value="ECO:0007669"/>
    <property type="project" value="UniProtKB-KW"/>
</dbReference>
<dbReference type="Pfam" id="PF03358">
    <property type="entry name" value="FMN_red"/>
    <property type="match status" value="1"/>
</dbReference>
<dbReference type="Proteomes" id="UP000234752">
    <property type="component" value="Chromosome eg_2"/>
</dbReference>
<keyword evidence="2" id="KW-0285">Flavoprotein</keyword>
<protein>
    <recommendedName>
        <fullName evidence="5">NADPH-dependent FMN reductase-like domain-containing protein</fullName>
    </recommendedName>
</protein>
<sequence>MALPPTMEVPMRIVGLSGSLSRQSRTTTLVEDMVCRLAAQLGPAQTRLVEVAALAPALAGTLHPRDALPALYNAFAALRTADILVVGTPVQKGSYTGLLKHFLDLLDPDDLAGKTVVLAATGAAADPLSIIDHQLRPLFAYFGTHTVPTGLFARDGDFQVDVDGSYGLSSAALLAQADRIADEVARLTRGTLVGVPVVA</sequence>
<dbReference type="KEGG" id="ncb:C0V82_20060"/>
<dbReference type="PANTHER" id="PTHR43408">
    <property type="entry name" value="FMN REDUCTASE (NADPH)"/>
    <property type="match status" value="1"/>
</dbReference>
<name>A0A2K9NHR9_9PROT</name>
<dbReference type="EMBL" id="CP025612">
    <property type="protein sequence ID" value="AUN32623.1"/>
    <property type="molecule type" value="Genomic_DNA"/>
</dbReference>
<reference evidence="6 7" key="1">
    <citation type="submission" date="2017-12" db="EMBL/GenBank/DDBJ databases">
        <title>Genomes of bacteria within cyanobacterial aggregates.</title>
        <authorList>
            <person name="Cai H."/>
        </authorList>
    </citation>
    <scope>NUCLEOTIDE SEQUENCE [LARGE SCALE GENOMIC DNA]</scope>
    <source>
        <strain evidence="6 7">TH16</strain>
    </source>
</reference>
<keyword evidence="7" id="KW-1185">Reference proteome</keyword>
<evidence type="ECO:0000256" key="4">
    <source>
        <dbReference type="ARBA" id="ARBA00023002"/>
    </source>
</evidence>
<keyword evidence="3" id="KW-0288">FMN</keyword>
<dbReference type="InterPro" id="IPR005025">
    <property type="entry name" value="FMN_Rdtase-like_dom"/>
</dbReference>
<evidence type="ECO:0000256" key="2">
    <source>
        <dbReference type="ARBA" id="ARBA00022630"/>
    </source>
</evidence>
<gene>
    <name evidence="6" type="ORF">C0V82_20060</name>
</gene>
<evidence type="ECO:0000259" key="5">
    <source>
        <dbReference type="Pfam" id="PF03358"/>
    </source>
</evidence>
<dbReference type="PANTHER" id="PTHR43408:SF2">
    <property type="entry name" value="FMN REDUCTASE (NADPH)"/>
    <property type="match status" value="1"/>
</dbReference>
<proteinExistence type="inferred from homology"/>
<dbReference type="InterPro" id="IPR029039">
    <property type="entry name" value="Flavoprotein-like_sf"/>
</dbReference>
<evidence type="ECO:0000256" key="1">
    <source>
        <dbReference type="ARBA" id="ARBA00005990"/>
    </source>
</evidence>
<dbReference type="InterPro" id="IPR051814">
    <property type="entry name" value="NAD(P)H-dep_FMN_reductase"/>
</dbReference>
<keyword evidence="4" id="KW-0560">Oxidoreductase</keyword>
<evidence type="ECO:0000313" key="7">
    <source>
        <dbReference type="Proteomes" id="UP000234752"/>
    </source>
</evidence>
<accession>A0A2K9NHR9</accession>
<evidence type="ECO:0000256" key="3">
    <source>
        <dbReference type="ARBA" id="ARBA00022643"/>
    </source>
</evidence>
<dbReference type="SUPFAM" id="SSF52218">
    <property type="entry name" value="Flavoproteins"/>
    <property type="match status" value="1"/>
</dbReference>
<feature type="domain" description="NADPH-dependent FMN reductase-like" evidence="5">
    <location>
        <begin position="11"/>
        <end position="156"/>
    </location>
</feature>
<organism evidence="6 7">
    <name type="scientific">Niveispirillum cyanobacteriorum</name>
    <dbReference type="NCBI Taxonomy" id="1612173"/>
    <lineage>
        <taxon>Bacteria</taxon>
        <taxon>Pseudomonadati</taxon>
        <taxon>Pseudomonadota</taxon>
        <taxon>Alphaproteobacteria</taxon>
        <taxon>Rhodospirillales</taxon>
        <taxon>Azospirillaceae</taxon>
        <taxon>Niveispirillum</taxon>
    </lineage>
</organism>
<comment type="similarity">
    <text evidence="1">Belongs to the SsuE family.</text>
</comment>
<dbReference type="Gene3D" id="3.40.50.360">
    <property type="match status" value="1"/>
</dbReference>